<dbReference type="InterPro" id="IPR001851">
    <property type="entry name" value="ABC_transp_permease"/>
</dbReference>
<evidence type="ECO:0000313" key="7">
    <source>
        <dbReference type="EMBL" id="EFV99573.1"/>
    </source>
</evidence>
<keyword evidence="2" id="KW-1003">Cell membrane</keyword>
<keyword evidence="3 6" id="KW-0812">Transmembrane</keyword>
<feature type="transmembrane region" description="Helical" evidence="6">
    <location>
        <begin position="58"/>
        <end position="78"/>
    </location>
</feature>
<evidence type="ECO:0000256" key="4">
    <source>
        <dbReference type="ARBA" id="ARBA00022989"/>
    </source>
</evidence>
<dbReference type="Pfam" id="PF02653">
    <property type="entry name" value="BPD_transp_2"/>
    <property type="match status" value="1"/>
</dbReference>
<name>E7SA16_9STRE</name>
<keyword evidence="5 6" id="KW-0472">Membrane</keyword>
<feature type="transmembrane region" description="Helical" evidence="6">
    <location>
        <begin position="132"/>
        <end position="153"/>
    </location>
</feature>
<organism evidence="7 8">
    <name type="scientific">Streptococcus australis ATCC 700641</name>
    <dbReference type="NCBI Taxonomy" id="888833"/>
    <lineage>
        <taxon>Bacteria</taxon>
        <taxon>Bacillati</taxon>
        <taxon>Bacillota</taxon>
        <taxon>Bacilli</taxon>
        <taxon>Lactobacillales</taxon>
        <taxon>Streptococcaceae</taxon>
        <taxon>Streptococcus</taxon>
    </lineage>
</organism>
<dbReference type="PANTHER" id="PTHR32196:SF69">
    <property type="entry name" value="BRANCHED-CHAIN AMINO ACID TRANSPORT SYSTEM, PERMEASE PROTEIN"/>
    <property type="match status" value="1"/>
</dbReference>
<dbReference type="eggNOG" id="COG4120">
    <property type="taxonomic scope" value="Bacteria"/>
</dbReference>
<dbReference type="HOGENOM" id="CLU_067296_0_0_9"/>
<evidence type="ECO:0000256" key="5">
    <source>
        <dbReference type="ARBA" id="ARBA00023136"/>
    </source>
</evidence>
<sequence>MMDLVLSSLSEGLLWSIMAIGIFLTFRILDIADMTAEGAFPLGAAVVASQIQAGQNPWLATLFSILAGMLAGLVSGLLHTKMKIPALLTGIVTLTGLYSINIKIMGGVPNLSIGDSSTIFKSVMGLGLSNEAAVFAVSISCLLLVCLILTLLMKTQIGLVLRSTGDNIPMSEANGVNVDTMKIFGYMISNGLVALCGALFAQTDGFSDVTSGTGTIVVGLSAVILAEVLIHDLTIGGRLLSIGVGAIVYRLIILNIYEIPNLDQNLVRLFNAILLALVLFAPEVQKRLKIRGLKLSSN</sequence>
<gene>
    <name evidence="7" type="ORF">HMPREF9421_0902</name>
</gene>
<evidence type="ECO:0000256" key="1">
    <source>
        <dbReference type="ARBA" id="ARBA00004651"/>
    </source>
</evidence>
<feature type="transmembrane region" description="Helical" evidence="6">
    <location>
        <begin position="85"/>
        <end position="104"/>
    </location>
</feature>
<evidence type="ECO:0000313" key="8">
    <source>
        <dbReference type="Proteomes" id="UP000002814"/>
    </source>
</evidence>
<evidence type="ECO:0000256" key="2">
    <source>
        <dbReference type="ARBA" id="ARBA00022475"/>
    </source>
</evidence>
<proteinExistence type="predicted"/>
<dbReference type="Proteomes" id="UP000002814">
    <property type="component" value="Unassembled WGS sequence"/>
</dbReference>
<dbReference type="GO" id="GO:0022857">
    <property type="term" value="F:transmembrane transporter activity"/>
    <property type="evidence" value="ECO:0007669"/>
    <property type="project" value="InterPro"/>
</dbReference>
<dbReference type="EMBL" id="AEQR01000017">
    <property type="protein sequence ID" value="EFV99573.1"/>
    <property type="molecule type" value="Genomic_DNA"/>
</dbReference>
<feature type="transmembrane region" description="Helical" evidence="6">
    <location>
        <begin position="183"/>
        <end position="203"/>
    </location>
</feature>
<keyword evidence="8" id="KW-1185">Reference proteome</keyword>
<dbReference type="AlphaFoldDB" id="E7SA16"/>
<feature type="transmembrane region" description="Helical" evidence="6">
    <location>
        <begin position="209"/>
        <end position="230"/>
    </location>
</feature>
<comment type="caution">
    <text evidence="7">The sequence shown here is derived from an EMBL/GenBank/DDBJ whole genome shotgun (WGS) entry which is preliminary data.</text>
</comment>
<evidence type="ECO:0000256" key="6">
    <source>
        <dbReference type="SAM" id="Phobius"/>
    </source>
</evidence>
<reference evidence="7 8" key="1">
    <citation type="submission" date="2010-12" db="EMBL/GenBank/DDBJ databases">
        <authorList>
            <person name="Muzny D."/>
            <person name="Qin X."/>
            <person name="Deng J."/>
            <person name="Jiang H."/>
            <person name="Liu Y."/>
            <person name="Qu J."/>
            <person name="Song X.-Z."/>
            <person name="Zhang L."/>
            <person name="Thornton R."/>
            <person name="Coyle M."/>
            <person name="Francisco L."/>
            <person name="Jackson L."/>
            <person name="Javaid M."/>
            <person name="Korchina V."/>
            <person name="Kovar C."/>
            <person name="Mata R."/>
            <person name="Mathew T."/>
            <person name="Ngo R."/>
            <person name="Nguyen L."/>
            <person name="Nguyen N."/>
            <person name="Okwuonu G."/>
            <person name="Ongeri F."/>
            <person name="Pham C."/>
            <person name="Simmons D."/>
            <person name="Wilczek-Boney K."/>
            <person name="Hale W."/>
            <person name="Jakkamsetti A."/>
            <person name="Pham P."/>
            <person name="Ruth R."/>
            <person name="San Lucas F."/>
            <person name="Warren J."/>
            <person name="Zhang J."/>
            <person name="Zhao Z."/>
            <person name="Zhou C."/>
            <person name="Zhu D."/>
            <person name="Lee S."/>
            <person name="Bess C."/>
            <person name="Blankenburg K."/>
            <person name="Forbes L."/>
            <person name="Fu Q."/>
            <person name="Gubbala S."/>
            <person name="Hirani K."/>
            <person name="Jayaseelan J.C."/>
            <person name="Lara F."/>
            <person name="Munidasa M."/>
            <person name="Palculict T."/>
            <person name="Patil S."/>
            <person name="Pu L.-L."/>
            <person name="Saada N."/>
            <person name="Tang L."/>
            <person name="Weissenberger G."/>
            <person name="Zhu Y."/>
            <person name="Hemphill L."/>
            <person name="Shang Y."/>
            <person name="Youmans B."/>
            <person name="Ayvaz T."/>
            <person name="Ross M."/>
            <person name="Santibanez J."/>
            <person name="Aqrawi P."/>
            <person name="Gross S."/>
            <person name="Joshi V."/>
            <person name="Fowler G."/>
            <person name="Nazareth L."/>
            <person name="Reid J."/>
            <person name="Worley K."/>
            <person name="Petrosino J."/>
            <person name="Highlander S."/>
            <person name="Gibbs R."/>
        </authorList>
    </citation>
    <scope>NUCLEOTIDE SEQUENCE [LARGE SCALE GENOMIC DNA]</scope>
    <source>
        <strain evidence="7 8">ATCC 700641</strain>
    </source>
</reference>
<accession>E7SA16</accession>
<dbReference type="GO" id="GO:0005886">
    <property type="term" value="C:plasma membrane"/>
    <property type="evidence" value="ECO:0007669"/>
    <property type="project" value="UniProtKB-SubCell"/>
</dbReference>
<feature type="transmembrane region" description="Helical" evidence="6">
    <location>
        <begin position="12"/>
        <end position="29"/>
    </location>
</feature>
<protein>
    <submittedName>
        <fullName evidence="7">Branched-chain amino acid ABC transporter, permease protein</fullName>
    </submittedName>
</protein>
<dbReference type="CDD" id="cd06574">
    <property type="entry name" value="TM_PBP1_branched-chain-AA_like"/>
    <property type="match status" value="1"/>
</dbReference>
<evidence type="ECO:0000256" key="3">
    <source>
        <dbReference type="ARBA" id="ARBA00022692"/>
    </source>
</evidence>
<feature type="transmembrane region" description="Helical" evidence="6">
    <location>
        <begin position="239"/>
        <end position="260"/>
    </location>
</feature>
<comment type="subcellular location">
    <subcellularLocation>
        <location evidence="1">Cell membrane</location>
        <topology evidence="1">Multi-pass membrane protein</topology>
    </subcellularLocation>
</comment>
<dbReference type="PANTHER" id="PTHR32196">
    <property type="entry name" value="ABC TRANSPORTER PERMEASE PROTEIN YPHD-RELATED-RELATED"/>
    <property type="match status" value="1"/>
</dbReference>
<keyword evidence="4 6" id="KW-1133">Transmembrane helix</keyword>
<feature type="transmembrane region" description="Helical" evidence="6">
    <location>
        <begin position="266"/>
        <end position="284"/>
    </location>
</feature>